<dbReference type="InterPro" id="IPR036607">
    <property type="entry name" value="PRKCSH"/>
</dbReference>
<keyword evidence="5" id="KW-0175">Coiled coil</keyword>
<evidence type="ECO:0000256" key="1">
    <source>
        <dbReference type="ARBA" id="ARBA00022387"/>
    </source>
</evidence>
<dbReference type="GeneID" id="42005682"/>
<keyword evidence="3" id="KW-0256">Endoplasmic reticulum</keyword>
<proteinExistence type="predicted"/>
<evidence type="ECO:0000256" key="6">
    <source>
        <dbReference type="SAM" id="MobiDB-lite"/>
    </source>
</evidence>
<dbReference type="InterPro" id="IPR039794">
    <property type="entry name" value="Gtb1-like"/>
</dbReference>
<organism evidence="8 9">
    <name type="scientific">Synchytrium microbalum</name>
    <dbReference type="NCBI Taxonomy" id="1806994"/>
    <lineage>
        <taxon>Eukaryota</taxon>
        <taxon>Fungi</taxon>
        <taxon>Fungi incertae sedis</taxon>
        <taxon>Chytridiomycota</taxon>
        <taxon>Chytridiomycota incertae sedis</taxon>
        <taxon>Chytridiomycetes</taxon>
        <taxon>Synchytriales</taxon>
        <taxon>Synchytriaceae</taxon>
        <taxon>Synchytrium</taxon>
    </lineage>
</organism>
<dbReference type="Proteomes" id="UP000319731">
    <property type="component" value="Unassembled WGS sequence"/>
</dbReference>
<name>A0A507C4J0_9FUNG</name>
<dbReference type="PANTHER" id="PTHR12630:SF1">
    <property type="entry name" value="GLUCOSIDASE 2 SUBUNIT BETA"/>
    <property type="match status" value="1"/>
</dbReference>
<dbReference type="Pfam" id="PF13015">
    <property type="entry name" value="PRKCSH_1"/>
    <property type="match status" value="1"/>
</dbReference>
<evidence type="ECO:0000313" key="9">
    <source>
        <dbReference type="Proteomes" id="UP000319731"/>
    </source>
</evidence>
<dbReference type="PROSITE" id="PS51914">
    <property type="entry name" value="MRH"/>
    <property type="match status" value="1"/>
</dbReference>
<dbReference type="STRING" id="1806994.A0A507C4J0"/>
<comment type="caution">
    <text evidence="8">The sequence shown here is derived from an EMBL/GenBank/DDBJ whole genome shotgun (WGS) entry which is preliminary data.</text>
</comment>
<keyword evidence="2" id="KW-0732">Signal</keyword>
<dbReference type="Pfam" id="PF12999">
    <property type="entry name" value="PRKCSH-like"/>
    <property type="match status" value="1"/>
</dbReference>
<evidence type="ECO:0000256" key="5">
    <source>
        <dbReference type="SAM" id="Coils"/>
    </source>
</evidence>
<evidence type="ECO:0000256" key="2">
    <source>
        <dbReference type="ARBA" id="ARBA00022729"/>
    </source>
</evidence>
<keyword evidence="4" id="KW-1015">Disulfide bond</keyword>
<evidence type="ECO:0000256" key="4">
    <source>
        <dbReference type="ARBA" id="ARBA00023157"/>
    </source>
</evidence>
<dbReference type="InterPro" id="IPR044865">
    <property type="entry name" value="MRH_dom"/>
</dbReference>
<dbReference type="OrthoDB" id="28322at2759"/>
<dbReference type="EMBL" id="QEAO01000030">
    <property type="protein sequence ID" value="TPX32453.1"/>
    <property type="molecule type" value="Genomic_DNA"/>
</dbReference>
<dbReference type="RefSeq" id="XP_031023661.1">
    <property type="nucleotide sequence ID" value="XM_031170385.1"/>
</dbReference>
<dbReference type="SUPFAM" id="SSF50911">
    <property type="entry name" value="Mannose 6-phosphate receptor domain"/>
    <property type="match status" value="1"/>
</dbReference>
<dbReference type="AlphaFoldDB" id="A0A507C4J0"/>
<dbReference type="GO" id="GO:0006491">
    <property type="term" value="P:N-glycan processing"/>
    <property type="evidence" value="ECO:0007669"/>
    <property type="project" value="TreeGrafter"/>
</dbReference>
<gene>
    <name evidence="8" type="ORF">SmJEL517_g04457</name>
</gene>
<dbReference type="InterPro" id="IPR028146">
    <property type="entry name" value="PRKCSH_N"/>
</dbReference>
<feature type="coiled-coil region" evidence="5">
    <location>
        <begin position="382"/>
        <end position="412"/>
    </location>
</feature>
<reference evidence="8 9" key="1">
    <citation type="journal article" date="2019" name="Sci. Rep.">
        <title>Comparative genomics of chytrid fungi reveal insights into the obligate biotrophic and pathogenic lifestyle of Synchytrium endobioticum.</title>
        <authorList>
            <person name="van de Vossenberg B.T.L.H."/>
            <person name="Warris S."/>
            <person name="Nguyen H.D.T."/>
            <person name="van Gent-Pelzer M.P.E."/>
            <person name="Joly D.L."/>
            <person name="van de Geest H.C."/>
            <person name="Bonants P.J.M."/>
            <person name="Smith D.S."/>
            <person name="Levesque C.A."/>
            <person name="van der Lee T.A.J."/>
        </authorList>
    </citation>
    <scope>NUCLEOTIDE SEQUENCE [LARGE SCALE GENOMIC DNA]</scope>
    <source>
        <strain evidence="8 9">JEL517</strain>
    </source>
</reference>
<feature type="compositionally biased region" description="Low complexity" evidence="6">
    <location>
        <begin position="243"/>
        <end position="260"/>
    </location>
</feature>
<feature type="region of interest" description="Disordered" evidence="6">
    <location>
        <begin position="237"/>
        <end position="263"/>
    </location>
</feature>
<dbReference type="InterPro" id="IPR009011">
    <property type="entry name" value="Man6P_isomerase_rcpt-bd_dom_sf"/>
</dbReference>
<dbReference type="Gene3D" id="2.70.130.10">
    <property type="entry name" value="Mannose-6-phosphate receptor binding domain"/>
    <property type="match status" value="1"/>
</dbReference>
<protein>
    <recommendedName>
        <fullName evidence="1">Glucosidase 2 subunit beta</fullName>
    </recommendedName>
</protein>
<dbReference type="GO" id="GO:0017177">
    <property type="term" value="C:glucosidase II complex"/>
    <property type="evidence" value="ECO:0007669"/>
    <property type="project" value="TreeGrafter"/>
</dbReference>
<evidence type="ECO:0000259" key="7">
    <source>
        <dbReference type="PROSITE" id="PS51914"/>
    </source>
</evidence>
<feature type="domain" description="MRH" evidence="7">
    <location>
        <begin position="425"/>
        <end position="530"/>
    </location>
</feature>
<dbReference type="PANTHER" id="PTHR12630">
    <property type="entry name" value="N-LINKED OLIGOSACCHARIDE PROCESSING"/>
    <property type="match status" value="1"/>
</dbReference>
<sequence>MSFYQPLPGDKFLCLDKSAMIPFTSVNDDFCDCLDGSDEPGTSACDNGRFYCQNTGHIPSVIPSSKVNDGVCDPECCSGEDEWNSSVKCPDTCKQAGDVYRKQMEAQESIHKEGARQRREYIKFGKKSKASRLVEIKKLEAELKKDAVTLEHLRVAKETAEKADELKQEAEKPVDHTCPTRLEECEKSYSEVTDKIKLLIEEGNQGFANMGDDSKSKCAPLMDKIRDIQDTLEGEVIEESEGGSESAAAESVESEVIPPSEHIEEPVGTATPVEQGAPTVAAFIPPVVVPTINPRVGGLPEAVITPPNAEQPKPKIHPCDDYDASFTACLVTTISDNVIGMGIAMKSPLTWRGWRSLKRSYAKLSGRASSEPLDFAQLSADVEKARSKYLDFERAKNEKQQKLDELKKKRDIDFGPAGEWEKLYKTCFVGDAAEYKYEICILDKVVQKQGGMNTDLGHFTRWGGRDESSTPGALKYTRMMFENGVMCWNGPARSMEVFIECGKENVVLTASEPSKCEYTMKIQSPAACVEEGDLVSSKDEKEEL</sequence>
<evidence type="ECO:0000313" key="8">
    <source>
        <dbReference type="EMBL" id="TPX32453.1"/>
    </source>
</evidence>
<evidence type="ECO:0000256" key="3">
    <source>
        <dbReference type="ARBA" id="ARBA00022824"/>
    </source>
</evidence>
<keyword evidence="9" id="KW-1185">Reference proteome</keyword>
<accession>A0A507C4J0</accession>